<keyword evidence="3" id="KW-1185">Reference proteome</keyword>
<dbReference type="SMART" id="SM00671">
    <property type="entry name" value="SEL1"/>
    <property type="match status" value="6"/>
</dbReference>
<sequence length="297" mass="31613">MRKSLLAVLCLAASAAVARAEPDLAYGAYQRGHYLAAFREATLRLEKNRDDAPAMTLLGELYNQGLGVPMSPEKAAEWYRLAAGRGDAHALAALGLMALDGRGMRKDAAQGRAWLEQAAAKNHPVASYNLALLLLTSDTDADLSRAAGLLRKAADAEIPDAQHALGVLYLQGRGVGRDAAQAARLFERAARNGSSVGEVEYAILLFNGEGVPKNEAKAARYFRSAAAKGNAIAQNRLARMLAAGRGVPQSRVDAAAWHLLASAQGLADSWLDDALKDMTPEEKARAEKVAAERLGMR</sequence>
<dbReference type="EMBL" id="CP045423">
    <property type="protein sequence ID" value="QFU15455.1"/>
    <property type="molecule type" value="Genomic_DNA"/>
</dbReference>
<protein>
    <submittedName>
        <fullName evidence="2">Sel1 repeat family protein</fullName>
    </submittedName>
</protein>
<dbReference type="AlphaFoldDB" id="A0A5P9JW90"/>
<dbReference type="KEGG" id="mico:GDR74_04045"/>
<evidence type="ECO:0000313" key="2">
    <source>
        <dbReference type="EMBL" id="QFU15455.1"/>
    </source>
</evidence>
<dbReference type="Pfam" id="PF08238">
    <property type="entry name" value="Sel1"/>
    <property type="match status" value="6"/>
</dbReference>
<dbReference type="InterPro" id="IPR006597">
    <property type="entry name" value="Sel1-like"/>
</dbReference>
<evidence type="ECO:0000313" key="3">
    <source>
        <dbReference type="Proteomes" id="UP000325614"/>
    </source>
</evidence>
<dbReference type="Proteomes" id="UP000325614">
    <property type="component" value="Chromosome"/>
</dbReference>
<dbReference type="RefSeq" id="WP_152585100.1">
    <property type="nucleotide sequence ID" value="NZ_CP045423.1"/>
</dbReference>
<dbReference type="InterPro" id="IPR050767">
    <property type="entry name" value="Sel1_AlgK"/>
</dbReference>
<feature type="chain" id="PRO_5024981511" evidence="1">
    <location>
        <begin position="21"/>
        <end position="297"/>
    </location>
</feature>
<proteinExistence type="predicted"/>
<dbReference type="PANTHER" id="PTHR11102">
    <property type="entry name" value="SEL-1-LIKE PROTEIN"/>
    <property type="match status" value="1"/>
</dbReference>
<organism evidence="2 3">
    <name type="scientific">Microvirga thermotolerans</name>
    <dbReference type="NCBI Taxonomy" id="2651334"/>
    <lineage>
        <taxon>Bacteria</taxon>
        <taxon>Pseudomonadati</taxon>
        <taxon>Pseudomonadota</taxon>
        <taxon>Alphaproteobacteria</taxon>
        <taxon>Hyphomicrobiales</taxon>
        <taxon>Methylobacteriaceae</taxon>
        <taxon>Microvirga</taxon>
    </lineage>
</organism>
<evidence type="ECO:0000256" key="1">
    <source>
        <dbReference type="SAM" id="SignalP"/>
    </source>
</evidence>
<dbReference type="InterPro" id="IPR011990">
    <property type="entry name" value="TPR-like_helical_dom_sf"/>
</dbReference>
<reference evidence="2 3" key="1">
    <citation type="submission" date="2019-10" db="EMBL/GenBank/DDBJ databases">
        <title>Isolation, Identification of Microvirga thermotolerans HR1, a novel thermophilic bacterium and Comparative Genomics of the genus Microvirga.</title>
        <authorList>
            <person name="Li J."/>
            <person name="Zhang W."/>
            <person name="Lin M."/>
            <person name="Wang J."/>
        </authorList>
    </citation>
    <scope>NUCLEOTIDE SEQUENCE [LARGE SCALE GENOMIC DNA]</scope>
    <source>
        <strain evidence="2 3">HR1</strain>
    </source>
</reference>
<dbReference type="PANTHER" id="PTHR11102:SF160">
    <property type="entry name" value="ERAD-ASSOCIATED E3 UBIQUITIN-PROTEIN LIGASE COMPONENT HRD3"/>
    <property type="match status" value="1"/>
</dbReference>
<dbReference type="Gene3D" id="1.25.40.10">
    <property type="entry name" value="Tetratricopeptide repeat domain"/>
    <property type="match status" value="2"/>
</dbReference>
<gene>
    <name evidence="2" type="ORF">GDR74_04045</name>
</gene>
<accession>A0A5P9JW90</accession>
<feature type="signal peptide" evidence="1">
    <location>
        <begin position="1"/>
        <end position="20"/>
    </location>
</feature>
<keyword evidence="1" id="KW-0732">Signal</keyword>
<name>A0A5P9JW90_9HYPH</name>
<dbReference type="SUPFAM" id="SSF81901">
    <property type="entry name" value="HCP-like"/>
    <property type="match status" value="2"/>
</dbReference>